<dbReference type="Proteomes" id="UP000076609">
    <property type="component" value="Unassembled WGS sequence"/>
</dbReference>
<evidence type="ECO:0000313" key="2">
    <source>
        <dbReference type="Proteomes" id="UP000076609"/>
    </source>
</evidence>
<evidence type="ECO:0000313" key="1">
    <source>
        <dbReference type="EMBL" id="KZE09211.1"/>
    </source>
</evidence>
<organism evidence="1 2">
    <name type="scientific">Sphingomonas hankookensis</name>
    <dbReference type="NCBI Taxonomy" id="563996"/>
    <lineage>
        <taxon>Bacteria</taxon>
        <taxon>Pseudomonadati</taxon>
        <taxon>Pseudomonadota</taxon>
        <taxon>Alphaproteobacteria</taxon>
        <taxon>Sphingomonadales</taxon>
        <taxon>Sphingomonadaceae</taxon>
        <taxon>Sphingomonas</taxon>
    </lineage>
</organism>
<accession>A0ABR5YAZ6</accession>
<name>A0ABR5YAZ6_9SPHN</name>
<proteinExistence type="predicted"/>
<comment type="caution">
    <text evidence="1">The sequence shown here is derived from an EMBL/GenBank/DDBJ whole genome shotgun (WGS) entry which is preliminary data.</text>
</comment>
<dbReference type="EMBL" id="LQQO01000056">
    <property type="protein sequence ID" value="KZE09211.1"/>
    <property type="molecule type" value="Genomic_DNA"/>
</dbReference>
<gene>
    <name evidence="1" type="ORF">AVT10_06840</name>
</gene>
<reference evidence="2" key="1">
    <citation type="submission" date="2016-01" db="EMBL/GenBank/DDBJ databases">
        <title>Draft genome of Chromobacterium sp. F49.</title>
        <authorList>
            <person name="Hong K.W."/>
        </authorList>
    </citation>
    <scope>NUCLEOTIDE SEQUENCE [LARGE SCALE GENOMIC DNA]</scope>
    <source>
        <strain evidence="2">CN3</strain>
    </source>
</reference>
<keyword evidence="2" id="KW-1185">Reference proteome</keyword>
<protein>
    <submittedName>
        <fullName evidence="1">Uncharacterized protein</fullName>
    </submittedName>
</protein>
<sequence length="59" mass="6484">MAVEHLLFWTMRYVEQQHPGLLDSLEASLDKLGDPTHGGDKNDDAVRHIAAKMIAGARG</sequence>